<proteinExistence type="inferred from homology"/>
<evidence type="ECO:0000256" key="5">
    <source>
        <dbReference type="ARBA" id="ARBA00022741"/>
    </source>
</evidence>
<dbReference type="PROSITE" id="PS00211">
    <property type="entry name" value="ABC_TRANSPORTER_1"/>
    <property type="match status" value="1"/>
</dbReference>
<comment type="similarity">
    <text evidence="2">Belongs to the ABC transporter superfamily.</text>
</comment>
<dbReference type="GO" id="GO:0005524">
    <property type="term" value="F:ATP binding"/>
    <property type="evidence" value="ECO:0007669"/>
    <property type="project" value="UniProtKB-KW"/>
</dbReference>
<dbReference type="InterPro" id="IPR017871">
    <property type="entry name" value="ABC_transporter-like_CS"/>
</dbReference>
<evidence type="ECO:0000256" key="2">
    <source>
        <dbReference type="ARBA" id="ARBA00005417"/>
    </source>
</evidence>
<keyword evidence="6 9" id="KW-0067">ATP-binding</keyword>
<dbReference type="GO" id="GO:0015424">
    <property type="term" value="F:ABC-type amino acid transporter activity"/>
    <property type="evidence" value="ECO:0007669"/>
    <property type="project" value="InterPro"/>
</dbReference>
<keyword evidence="5" id="KW-0547">Nucleotide-binding</keyword>
<dbReference type="PANTHER" id="PTHR43166:SF35">
    <property type="entry name" value="L-CYSTINE IMPORT ATP-BINDING PROTEIN TCYN"/>
    <property type="match status" value="1"/>
</dbReference>
<evidence type="ECO:0000256" key="7">
    <source>
        <dbReference type="ARBA" id="ARBA00023136"/>
    </source>
</evidence>
<dbReference type="InterPro" id="IPR027417">
    <property type="entry name" value="P-loop_NTPase"/>
</dbReference>
<gene>
    <name evidence="9" type="ORF">FP026_14280</name>
</gene>
<organism evidence="9 10">
    <name type="scientific">Rhizobium tropici</name>
    <dbReference type="NCBI Taxonomy" id="398"/>
    <lineage>
        <taxon>Bacteria</taxon>
        <taxon>Pseudomonadati</taxon>
        <taxon>Pseudomonadota</taxon>
        <taxon>Alphaproteobacteria</taxon>
        <taxon>Hyphomicrobiales</taxon>
        <taxon>Rhizobiaceae</taxon>
        <taxon>Rhizobium/Agrobacterium group</taxon>
        <taxon>Rhizobium</taxon>
    </lineage>
</organism>
<dbReference type="CDD" id="cd03262">
    <property type="entry name" value="ABC_HisP_GlnQ"/>
    <property type="match status" value="1"/>
</dbReference>
<dbReference type="OrthoDB" id="9802264at2"/>
<dbReference type="InterPro" id="IPR030679">
    <property type="entry name" value="ABC_ATPase_HisP-typ"/>
</dbReference>
<dbReference type="InterPro" id="IPR050086">
    <property type="entry name" value="MetN_ABC_transporter-like"/>
</dbReference>
<dbReference type="PIRSF" id="PIRSF039085">
    <property type="entry name" value="ABC_ATPase_HisP"/>
    <property type="match status" value="1"/>
</dbReference>
<evidence type="ECO:0000256" key="6">
    <source>
        <dbReference type="ARBA" id="ARBA00022840"/>
    </source>
</evidence>
<evidence type="ECO:0000313" key="10">
    <source>
        <dbReference type="Proteomes" id="UP000323608"/>
    </source>
</evidence>
<feature type="domain" description="ABC transporter" evidence="8">
    <location>
        <begin position="7"/>
        <end position="251"/>
    </location>
</feature>
<comment type="caution">
    <text evidence="9">The sequence shown here is derived from an EMBL/GenBank/DDBJ whole genome shotgun (WGS) entry which is preliminary data.</text>
</comment>
<dbReference type="InterPro" id="IPR003439">
    <property type="entry name" value="ABC_transporter-like_ATP-bd"/>
</dbReference>
<keyword evidence="7" id="KW-0472">Membrane</keyword>
<evidence type="ECO:0000259" key="8">
    <source>
        <dbReference type="PROSITE" id="PS50893"/>
    </source>
</evidence>
<reference evidence="9 10" key="1">
    <citation type="submission" date="2019-07" db="EMBL/GenBank/DDBJ databases">
        <title>The Draft Genome Sequence of Rhizobium tropici SARCC-755 Associated with Superior Nodulation on Pigeonpea (Cajanus cajan (L.) Millsp.).</title>
        <authorList>
            <person name="Bopape F.L."/>
            <person name="Hassen A.I."/>
            <person name="Swanevelder Z.H."/>
            <person name="Gwata E.T."/>
        </authorList>
    </citation>
    <scope>NUCLEOTIDE SEQUENCE [LARGE SCALE GENOMIC DNA]</scope>
    <source>
        <strain evidence="9 10">SARCC-755</strain>
    </source>
</reference>
<keyword evidence="4" id="KW-1003">Cell membrane</keyword>
<dbReference type="PANTHER" id="PTHR43166">
    <property type="entry name" value="AMINO ACID IMPORT ATP-BINDING PROTEIN"/>
    <property type="match status" value="1"/>
</dbReference>
<evidence type="ECO:0000256" key="4">
    <source>
        <dbReference type="ARBA" id="ARBA00022475"/>
    </source>
</evidence>
<dbReference type="Proteomes" id="UP000323608">
    <property type="component" value="Unassembled WGS sequence"/>
</dbReference>
<dbReference type="SUPFAM" id="SSF52540">
    <property type="entry name" value="P-loop containing nucleoside triphosphate hydrolases"/>
    <property type="match status" value="1"/>
</dbReference>
<dbReference type="PROSITE" id="PS50893">
    <property type="entry name" value="ABC_TRANSPORTER_2"/>
    <property type="match status" value="1"/>
</dbReference>
<dbReference type="GO" id="GO:0016887">
    <property type="term" value="F:ATP hydrolysis activity"/>
    <property type="evidence" value="ECO:0007669"/>
    <property type="project" value="InterPro"/>
</dbReference>
<accession>A0A5B0VZ84</accession>
<dbReference type="Pfam" id="PF00005">
    <property type="entry name" value="ABC_tran"/>
    <property type="match status" value="1"/>
</dbReference>
<dbReference type="AlphaFoldDB" id="A0A5B0VZ84"/>
<dbReference type="SMART" id="SM00382">
    <property type="entry name" value="AAA"/>
    <property type="match status" value="1"/>
</dbReference>
<dbReference type="GO" id="GO:0005886">
    <property type="term" value="C:plasma membrane"/>
    <property type="evidence" value="ECO:0007669"/>
    <property type="project" value="UniProtKB-SubCell"/>
</dbReference>
<dbReference type="EMBL" id="VNIP01000008">
    <property type="protein sequence ID" value="KAA1180023.1"/>
    <property type="molecule type" value="Genomic_DNA"/>
</dbReference>
<dbReference type="RefSeq" id="WP_149635281.1">
    <property type="nucleotide sequence ID" value="NZ_VNIP01000008.1"/>
</dbReference>
<keyword evidence="3" id="KW-0813">Transport</keyword>
<name>A0A5B0VZ84_RHITR</name>
<comment type="subcellular location">
    <subcellularLocation>
        <location evidence="1">Cell membrane</location>
        <topology evidence="1">Peripheral membrane protein</topology>
    </subcellularLocation>
</comment>
<sequence>MPGVTRLSVRNIRKSFGTHEVLRGISLDAQDGDVISLLGASGSGKSTFLRCINLLEIATDGEIWVDGEQIRMIHKNGKSYPASHKQVDHIRSELGMVFQSFNLWSHMTILQNVIEGPVHVLKRPRAECVAEAEVLLEKVGIADKRHAYPAHLSGGQQQRAAIARALAMKPKLMLFDEPTSALDPELVGEVLRVMRSLAEEGTTMLVVTHEMSFARNVSNRVVFMKEGLVESSGTPDEMFGGGASPAFRQFIGHFGTGNDHHHR</sequence>
<evidence type="ECO:0000256" key="3">
    <source>
        <dbReference type="ARBA" id="ARBA00022448"/>
    </source>
</evidence>
<evidence type="ECO:0000256" key="1">
    <source>
        <dbReference type="ARBA" id="ARBA00004202"/>
    </source>
</evidence>
<dbReference type="InterPro" id="IPR003593">
    <property type="entry name" value="AAA+_ATPase"/>
</dbReference>
<dbReference type="Gene3D" id="3.40.50.300">
    <property type="entry name" value="P-loop containing nucleotide triphosphate hydrolases"/>
    <property type="match status" value="1"/>
</dbReference>
<evidence type="ECO:0000313" key="9">
    <source>
        <dbReference type="EMBL" id="KAA1180023.1"/>
    </source>
</evidence>
<protein>
    <submittedName>
        <fullName evidence="9">ATP-binding cassette domain-containing protein</fullName>
    </submittedName>
</protein>
<dbReference type="FunFam" id="3.40.50.300:FF:000020">
    <property type="entry name" value="Amino acid ABC transporter ATP-binding component"/>
    <property type="match status" value="1"/>
</dbReference>